<evidence type="ECO:0000256" key="4">
    <source>
        <dbReference type="ARBA" id="ARBA00023172"/>
    </source>
</evidence>
<evidence type="ECO:0000313" key="11">
    <source>
        <dbReference type="EMBL" id="KOS16355.1"/>
    </source>
</evidence>
<gene>
    <name evidence="11" type="ORF">Malapachy_3576</name>
</gene>
<protein>
    <recommendedName>
        <fullName evidence="7">Non-structural maintenance of chromosomes element 4</fullName>
    </recommendedName>
</protein>
<evidence type="ECO:0000256" key="3">
    <source>
        <dbReference type="ARBA" id="ARBA00022763"/>
    </source>
</evidence>
<keyword evidence="5 7" id="KW-0234">DNA repair</keyword>
<dbReference type="EMBL" id="LGAV01000001">
    <property type="protein sequence ID" value="KOS16355.1"/>
    <property type="molecule type" value="Genomic_DNA"/>
</dbReference>
<sequence length="330" mass="37838">MPEPETQEGHAVFTYDPHPDVGEQRELRREYRALLATAQNTRRHLPESSLSDLNDMVRVGDELYNKVKAPTDGLLDSRFLLNLSDMGAEMIRQMRVETDAFDMDEYLHTIARYIGGHVSHTQSRAHRDDEETQFLVGDVEQWNWEKLGRLAARHTHRAPVSEHLLGPLQAMPRQRKVARTSRLVPEGEQVAPQQLDREDMTESENETSRLVLAIARRLEECSGENGVPLFPFALNPHSFSDSVENLFYISFLIRDGKAAIIDEEDSDPMLLLSEEPTDEDRQAGLTRRQIVFELDMPLWRDLLQLYDIQEPMIPTRTVSTSLPSSSGWYS</sequence>
<evidence type="ECO:0000259" key="10">
    <source>
        <dbReference type="Pfam" id="PF15412"/>
    </source>
</evidence>
<evidence type="ECO:0000256" key="5">
    <source>
        <dbReference type="ARBA" id="ARBA00023204"/>
    </source>
</evidence>
<reference evidence="11 12" key="1">
    <citation type="submission" date="2015-07" db="EMBL/GenBank/DDBJ databases">
        <title>Draft Genome Sequence of Malassezia furfur CBS1878 and Malassezia pachydermatis CBS1879.</title>
        <authorList>
            <person name="Triana S."/>
            <person name="Ohm R."/>
            <person name="Gonzalez A."/>
            <person name="DeCock H."/>
            <person name="Restrepo S."/>
            <person name="Celis A."/>
        </authorList>
    </citation>
    <scope>NUCLEOTIDE SEQUENCE [LARGE SCALE GENOMIC DNA]</scope>
    <source>
        <strain evidence="11 12">CBS 1879</strain>
    </source>
</reference>
<organism evidence="11 12">
    <name type="scientific">Malassezia pachydermatis</name>
    <dbReference type="NCBI Taxonomy" id="77020"/>
    <lineage>
        <taxon>Eukaryota</taxon>
        <taxon>Fungi</taxon>
        <taxon>Dikarya</taxon>
        <taxon>Basidiomycota</taxon>
        <taxon>Ustilaginomycotina</taxon>
        <taxon>Malasseziomycetes</taxon>
        <taxon>Malasseziales</taxon>
        <taxon>Malasseziaceae</taxon>
        <taxon>Malassezia</taxon>
    </lineage>
</organism>
<feature type="region of interest" description="Disordered" evidence="8">
    <location>
        <begin position="180"/>
        <end position="203"/>
    </location>
</feature>
<dbReference type="GO" id="GO:0005634">
    <property type="term" value="C:nucleus"/>
    <property type="evidence" value="ECO:0007669"/>
    <property type="project" value="UniProtKB-SubCell"/>
</dbReference>
<proteinExistence type="inferred from homology"/>
<evidence type="ECO:0000256" key="1">
    <source>
        <dbReference type="ARBA" id="ARBA00004123"/>
    </source>
</evidence>
<dbReference type="AlphaFoldDB" id="A0A0M9VRD3"/>
<comment type="similarity">
    <text evidence="2 7">Belongs to the NSE4 family.</text>
</comment>
<dbReference type="PANTHER" id="PTHR16140">
    <property type="entry name" value="NON-STRUCTURAL MAINTENANCE OF CHROMOSOMES ELEMENT 4"/>
    <property type="match status" value="1"/>
</dbReference>
<dbReference type="VEuPathDB" id="FungiDB:Malapachy_3576"/>
<dbReference type="PANTHER" id="PTHR16140:SF0">
    <property type="entry name" value="NON-STRUCTURAL MAINTENANCE OF CHROMOSOMES ELEMENT 4"/>
    <property type="match status" value="1"/>
</dbReference>
<dbReference type="InterPro" id="IPR027786">
    <property type="entry name" value="Nse4/EID"/>
</dbReference>
<dbReference type="InterPro" id="IPR014854">
    <property type="entry name" value="Nse4_C"/>
</dbReference>
<dbReference type="GO" id="GO:0030915">
    <property type="term" value="C:Smc5-Smc6 complex"/>
    <property type="evidence" value="ECO:0007669"/>
    <property type="project" value="UniProtKB-UniRule"/>
</dbReference>
<evidence type="ECO:0000256" key="2">
    <source>
        <dbReference type="ARBA" id="ARBA00008997"/>
    </source>
</evidence>
<dbReference type="GO" id="GO:0006310">
    <property type="term" value="P:DNA recombination"/>
    <property type="evidence" value="ECO:0007669"/>
    <property type="project" value="UniProtKB-UniRule"/>
</dbReference>
<evidence type="ECO:0000259" key="9">
    <source>
        <dbReference type="Pfam" id="PF08743"/>
    </source>
</evidence>
<keyword evidence="6 7" id="KW-0539">Nucleus</keyword>
<dbReference type="RefSeq" id="XP_017993987.1">
    <property type="nucleotide sequence ID" value="XM_018138042.1"/>
</dbReference>
<feature type="domain" description="Non-structural maintenance of chromosome element 4 C-terminal" evidence="9">
    <location>
        <begin position="227"/>
        <end position="313"/>
    </location>
</feature>
<evidence type="ECO:0000256" key="8">
    <source>
        <dbReference type="SAM" id="MobiDB-lite"/>
    </source>
</evidence>
<dbReference type="Pfam" id="PF15412">
    <property type="entry name" value="Nse4-Nse3_bdg"/>
    <property type="match status" value="1"/>
</dbReference>
<evidence type="ECO:0000256" key="7">
    <source>
        <dbReference type="RuleBase" id="RU365071"/>
    </source>
</evidence>
<name>A0A0M9VRD3_9BASI</name>
<accession>A0A0M9VRD3</accession>
<keyword evidence="3 7" id="KW-0227">DNA damage</keyword>
<dbReference type="Pfam" id="PF08743">
    <property type="entry name" value="Nse4_C"/>
    <property type="match status" value="1"/>
</dbReference>
<comment type="caution">
    <text evidence="11">The sequence shown here is derived from an EMBL/GenBank/DDBJ whole genome shotgun (WGS) entry which is preliminary data.</text>
</comment>
<comment type="subunit">
    <text evidence="7">Component of the SMC5-SMC6 complex.</text>
</comment>
<dbReference type="Proteomes" id="UP000037751">
    <property type="component" value="Unassembled WGS sequence"/>
</dbReference>
<dbReference type="InterPro" id="IPR029225">
    <property type="entry name" value="Nse4_Nse3-bd"/>
</dbReference>
<dbReference type="STRING" id="77020.A0A0M9VRD3"/>
<comment type="subcellular location">
    <subcellularLocation>
        <location evidence="1 7">Nucleus</location>
    </subcellularLocation>
</comment>
<keyword evidence="4 7" id="KW-0233">DNA recombination</keyword>
<dbReference type="GeneID" id="28729918"/>
<dbReference type="OrthoDB" id="361242at2759"/>
<dbReference type="GO" id="GO:0006281">
    <property type="term" value="P:DNA repair"/>
    <property type="evidence" value="ECO:0007669"/>
    <property type="project" value="UniProtKB-UniRule"/>
</dbReference>
<comment type="function">
    <text evidence="7">Component of the SMC5-SMC6 complex, that promotes sister chromatid alignment after DNA damage and facilitates double-stranded DNA breaks (DSBs) repair via homologous recombination between sister chromatids.</text>
</comment>
<evidence type="ECO:0000256" key="6">
    <source>
        <dbReference type="ARBA" id="ARBA00023242"/>
    </source>
</evidence>
<keyword evidence="12" id="KW-1185">Reference proteome</keyword>
<feature type="region of interest" description="Disordered" evidence="8">
    <location>
        <begin position="1"/>
        <end position="20"/>
    </location>
</feature>
<feature type="domain" description="Nse4/EID protein Nse3/MAGE-binding" evidence="10">
    <location>
        <begin position="76"/>
        <end position="129"/>
    </location>
</feature>
<evidence type="ECO:0000313" key="12">
    <source>
        <dbReference type="Proteomes" id="UP000037751"/>
    </source>
</evidence>